<keyword evidence="2 3" id="KW-0808">Transferase</keyword>
<evidence type="ECO:0000313" key="3">
    <source>
        <dbReference type="EMBL" id="AAZ96690.1"/>
    </source>
</evidence>
<dbReference type="GO" id="GO:0009244">
    <property type="term" value="P:lipopolysaccharide core region biosynthetic process"/>
    <property type="evidence" value="ECO:0007669"/>
    <property type="project" value="TreeGrafter"/>
</dbReference>
<dbReference type="InterPro" id="IPR002201">
    <property type="entry name" value="Glyco_trans_9"/>
</dbReference>
<keyword evidence="1" id="KW-0328">Glycosyltransferase</keyword>
<keyword evidence="4" id="KW-1185">Reference proteome</keyword>
<protein>
    <submittedName>
        <fullName evidence="3">Glycosyl transferase probable ADP-heptose:LPS heptosyltransferase</fullName>
    </submittedName>
</protein>
<dbReference type="GO" id="GO:0008713">
    <property type="term" value="F:ADP-heptose-lipopolysaccharide heptosyltransferase activity"/>
    <property type="evidence" value="ECO:0007669"/>
    <property type="project" value="TreeGrafter"/>
</dbReference>
<evidence type="ECO:0000313" key="4">
    <source>
        <dbReference type="Proteomes" id="UP000008291"/>
    </source>
</evidence>
<sequence length="370" mass="38352">MACGPYAGVRRIVVLRPCALGDLMFALPALGALRETYSDASITLLGLPWQADFLAGRPGAIDEVRVVPTIPGVGAPPDAAEDGAAVAALLAGLNEGEHGGVDLAIQLYGGGRYSNPFLQRIGARHTIGMRAPDAPPLERTLRYVYLQNERLRLLEVVGLAGARTAALEPRLAVLPRDRAEAAAWLGADDGAPWVVVQPGATDPRRRWRPERFAAVADALAAAGARIAVNGGPDERAVGAAVIAAMRYPAVDLAAAGLSRSGLVGAIARAALVLSNDTGPLHLAQAVGTASVGIYWFSNLLISGPLFTGRHRHAVALDPRCPVCGQDNVGARCAHDVSFVDAVSVDAVRDQALALLAEVLTSRSSASSSTA</sequence>
<dbReference type="Pfam" id="PF01075">
    <property type="entry name" value="Glyco_transf_9"/>
    <property type="match status" value="1"/>
</dbReference>
<dbReference type="PANTHER" id="PTHR30160:SF1">
    <property type="entry name" value="LIPOPOLYSACCHARIDE 1,2-N-ACETYLGLUCOSAMINETRANSFERASE-RELATED"/>
    <property type="match status" value="1"/>
</dbReference>
<organism evidence="3 4">
    <name type="scientific">Thiobacillus denitrificans (strain ATCC 25259 / T1)</name>
    <dbReference type="NCBI Taxonomy" id="292415"/>
    <lineage>
        <taxon>Bacteria</taxon>
        <taxon>Pseudomonadati</taxon>
        <taxon>Pseudomonadota</taxon>
        <taxon>Betaproteobacteria</taxon>
        <taxon>Nitrosomonadales</taxon>
        <taxon>Thiobacillaceae</taxon>
        <taxon>Thiobacillus</taxon>
    </lineage>
</organism>
<accession>Q3SKT5</accession>
<dbReference type="CAZy" id="GT9">
    <property type="family name" value="Glycosyltransferase Family 9"/>
</dbReference>
<dbReference type="KEGG" id="tbd:Tbd_0737"/>
<name>Q3SKT5_THIDA</name>
<dbReference type="RefSeq" id="WP_011311249.1">
    <property type="nucleotide sequence ID" value="NC_007404.1"/>
</dbReference>
<dbReference type="HOGENOM" id="CLU_038371_0_1_4"/>
<dbReference type="Gene3D" id="3.40.50.2000">
    <property type="entry name" value="Glycogen Phosphorylase B"/>
    <property type="match status" value="2"/>
</dbReference>
<dbReference type="SUPFAM" id="SSF53756">
    <property type="entry name" value="UDP-Glycosyltransferase/glycogen phosphorylase"/>
    <property type="match status" value="1"/>
</dbReference>
<evidence type="ECO:0000256" key="1">
    <source>
        <dbReference type="ARBA" id="ARBA00022676"/>
    </source>
</evidence>
<proteinExistence type="predicted"/>
<reference evidence="3 4" key="1">
    <citation type="journal article" date="2006" name="J. Bacteriol.">
        <title>The genome sequence of the obligately chemolithoautotrophic, facultatively anaerobic bacterium Thiobacillus denitrificans.</title>
        <authorList>
            <person name="Beller H.R."/>
            <person name="Chain P.S."/>
            <person name="Letain T.E."/>
            <person name="Chakicherla A."/>
            <person name="Larimer F.W."/>
            <person name="Richardson P.M."/>
            <person name="Coleman M.A."/>
            <person name="Wood A.P."/>
            <person name="Kelly D.P."/>
        </authorList>
    </citation>
    <scope>NUCLEOTIDE SEQUENCE [LARGE SCALE GENOMIC DNA]</scope>
    <source>
        <strain evidence="3 4">ATCC 25259</strain>
    </source>
</reference>
<evidence type="ECO:0000256" key="2">
    <source>
        <dbReference type="ARBA" id="ARBA00022679"/>
    </source>
</evidence>
<dbReference type="Proteomes" id="UP000008291">
    <property type="component" value="Chromosome"/>
</dbReference>
<dbReference type="CDD" id="cd03789">
    <property type="entry name" value="GT9_LPS_heptosyltransferase"/>
    <property type="match status" value="1"/>
</dbReference>
<dbReference type="eggNOG" id="COG0859">
    <property type="taxonomic scope" value="Bacteria"/>
</dbReference>
<dbReference type="PANTHER" id="PTHR30160">
    <property type="entry name" value="TETRAACYLDISACCHARIDE 4'-KINASE-RELATED"/>
    <property type="match status" value="1"/>
</dbReference>
<dbReference type="GO" id="GO:0005829">
    <property type="term" value="C:cytosol"/>
    <property type="evidence" value="ECO:0007669"/>
    <property type="project" value="TreeGrafter"/>
</dbReference>
<dbReference type="AlphaFoldDB" id="Q3SKT5"/>
<dbReference type="STRING" id="292415.Tbd_0737"/>
<dbReference type="EMBL" id="CP000116">
    <property type="protein sequence ID" value="AAZ96690.1"/>
    <property type="molecule type" value="Genomic_DNA"/>
</dbReference>
<gene>
    <name evidence="3" type="ordered locus">Tbd_0737</name>
</gene>
<dbReference type="InterPro" id="IPR051199">
    <property type="entry name" value="LPS_LOS_Heptosyltrfase"/>
</dbReference>